<accession>A0A5U8J9X3</accession>
<protein>
    <submittedName>
        <fullName evidence="3">Terminase small subunit</fullName>
    </submittedName>
</protein>
<dbReference type="Gene3D" id="1.10.10.1400">
    <property type="entry name" value="Terminase, small subunit, N-terminal DNA-binding domain, HTH motif"/>
    <property type="match status" value="1"/>
</dbReference>
<name>A0A5U8J9X3_SALET</name>
<dbReference type="InterPro" id="IPR005335">
    <property type="entry name" value="Terminase_ssu"/>
</dbReference>
<dbReference type="PANTHER" id="PTHR41328">
    <property type="entry name" value="TERMINASE SMALL SUBUNIT-RELATED"/>
    <property type="match status" value="1"/>
</dbReference>
<evidence type="ECO:0000256" key="1">
    <source>
        <dbReference type="ARBA" id="ARBA00022612"/>
    </source>
</evidence>
<dbReference type="Pfam" id="PF03592">
    <property type="entry name" value="Terminase_2"/>
    <property type="match status" value="1"/>
</dbReference>
<evidence type="ECO:0000313" key="3">
    <source>
        <dbReference type="EMBL" id="EBR8433148.1"/>
    </source>
</evidence>
<dbReference type="AlphaFoldDB" id="A0A5U8J9X3"/>
<dbReference type="EMBL" id="AAGTPA010000008">
    <property type="protein sequence ID" value="EBR8433148.1"/>
    <property type="molecule type" value="Genomic_DNA"/>
</dbReference>
<proteinExistence type="predicted"/>
<organism evidence="3">
    <name type="scientific">Salmonella enterica subsp. enterica serovar Panama</name>
    <dbReference type="NCBI Taxonomy" id="29472"/>
    <lineage>
        <taxon>Bacteria</taxon>
        <taxon>Pseudomonadati</taxon>
        <taxon>Pseudomonadota</taxon>
        <taxon>Gammaproteobacteria</taxon>
        <taxon>Enterobacterales</taxon>
        <taxon>Enterobacteriaceae</taxon>
        <taxon>Salmonella</taxon>
    </lineage>
</organism>
<dbReference type="GO" id="GO:0051276">
    <property type="term" value="P:chromosome organization"/>
    <property type="evidence" value="ECO:0007669"/>
    <property type="project" value="InterPro"/>
</dbReference>
<keyword evidence="2" id="KW-0231">Viral genome packaging</keyword>
<dbReference type="InterPro" id="IPR038713">
    <property type="entry name" value="Terminase_Gp1_N_sf"/>
</dbReference>
<dbReference type="Proteomes" id="UP000839597">
    <property type="component" value="Unassembled WGS sequence"/>
</dbReference>
<comment type="caution">
    <text evidence="3">The sequence shown here is derived from an EMBL/GenBank/DDBJ whole genome shotgun (WGS) entry which is preliminary data.</text>
</comment>
<keyword evidence="1" id="KW-1188">Viral release from host cell</keyword>
<sequence length="194" mass="21955">MTKKLKAKHEVFCREFLVDLNATQAAIRAGYSLKRADRYAYELMNLPHIKARIRELKQERIDQLGIDAKYVLARLVEIDRLDVADILNDDFTVKPLSVWPVAWRQYLSGFSTEELFQGRGDDRETVGLLKRIKWPDKVKNLELLGKHISIQAFKDNVKAELSGPGGGPGGGPVRTENTELTPEQAAEAYKNMMG</sequence>
<dbReference type="PANTHER" id="PTHR41328:SF2">
    <property type="entry name" value="TERMINASE SMALL SUBUNIT"/>
    <property type="match status" value="1"/>
</dbReference>
<gene>
    <name evidence="3" type="ORF">DOI44_08925</name>
</gene>
<reference evidence="3" key="1">
    <citation type="submission" date="2018-06" db="EMBL/GenBank/DDBJ databases">
        <authorList>
            <person name="Ashton P.M."/>
            <person name="Dallman T."/>
            <person name="Nair S."/>
            <person name="De Pinna E."/>
            <person name="Peters T."/>
            <person name="Grant K."/>
        </authorList>
    </citation>
    <scope>NUCLEOTIDE SEQUENCE [LARGE SCALE GENOMIC DNA]</scope>
    <source>
        <strain evidence="3">449454</strain>
    </source>
</reference>
<dbReference type="InterPro" id="IPR052404">
    <property type="entry name" value="SPP1-like_terminase"/>
</dbReference>
<evidence type="ECO:0000256" key="2">
    <source>
        <dbReference type="ARBA" id="ARBA00023219"/>
    </source>
</evidence>